<evidence type="ECO:0000256" key="8">
    <source>
        <dbReference type="ARBA" id="ARBA00023125"/>
    </source>
</evidence>
<dbReference type="InterPro" id="IPR034768">
    <property type="entry name" value="4FE4S_WBL"/>
</dbReference>
<keyword evidence="9 11" id="KW-1015">Disulfide bond</keyword>
<dbReference type="Proteomes" id="UP000248544">
    <property type="component" value="Unassembled WGS sequence"/>
</dbReference>
<evidence type="ECO:0000256" key="6">
    <source>
        <dbReference type="ARBA" id="ARBA00023014"/>
    </source>
</evidence>
<accession>A0A2W2HJK0</accession>
<evidence type="ECO:0000313" key="14">
    <source>
        <dbReference type="Proteomes" id="UP000248544"/>
    </source>
</evidence>
<dbReference type="PANTHER" id="PTHR38839">
    <property type="entry name" value="TRANSCRIPTIONAL REGULATOR WHID-RELATED"/>
    <property type="match status" value="1"/>
</dbReference>
<dbReference type="GO" id="GO:0045454">
    <property type="term" value="P:cell redox homeostasis"/>
    <property type="evidence" value="ECO:0007669"/>
    <property type="project" value="TreeGrafter"/>
</dbReference>
<feature type="binding site" evidence="11">
    <location>
        <position position="26"/>
    </location>
    <ligand>
        <name>[4Fe-4S] cluster</name>
        <dbReference type="ChEBI" id="CHEBI:49883"/>
    </ligand>
</feature>
<keyword evidence="11" id="KW-0963">Cytoplasm</keyword>
<proteinExistence type="inferred from homology"/>
<organism evidence="13 14">
    <name type="scientific">Spongiactinospora gelatinilytica</name>
    <dbReference type="NCBI Taxonomy" id="2666298"/>
    <lineage>
        <taxon>Bacteria</taxon>
        <taxon>Bacillati</taxon>
        <taxon>Actinomycetota</taxon>
        <taxon>Actinomycetes</taxon>
        <taxon>Streptosporangiales</taxon>
        <taxon>Streptosporangiaceae</taxon>
        <taxon>Spongiactinospora</taxon>
    </lineage>
</organism>
<dbReference type="PROSITE" id="PS51674">
    <property type="entry name" value="4FE4S_WBL"/>
    <property type="match status" value="1"/>
</dbReference>
<comment type="caution">
    <text evidence="13">The sequence shown here is derived from an EMBL/GenBank/DDBJ whole genome shotgun (WGS) entry which is preliminary data.</text>
</comment>
<dbReference type="InterPro" id="IPR003482">
    <property type="entry name" value="Whib"/>
</dbReference>
<feature type="binding site" evidence="11">
    <location>
        <position position="60"/>
    </location>
    <ligand>
        <name>[4Fe-4S] cluster</name>
        <dbReference type="ChEBI" id="CHEBI:49883"/>
    </ligand>
</feature>
<keyword evidence="3 11" id="KW-0004">4Fe-4S</keyword>
<gene>
    <name evidence="11" type="primary">whiB</name>
    <name evidence="13" type="ORF">C1I98_11065</name>
</gene>
<evidence type="ECO:0000256" key="2">
    <source>
        <dbReference type="ARBA" id="ARBA00006597"/>
    </source>
</evidence>
<comment type="function">
    <text evidence="11">Acts as a transcriptional regulator. Probably redox-responsive. The apo- but not holo-form probably binds DNA.</text>
</comment>
<evidence type="ECO:0000256" key="4">
    <source>
        <dbReference type="ARBA" id="ARBA00022723"/>
    </source>
</evidence>
<evidence type="ECO:0000313" key="13">
    <source>
        <dbReference type="EMBL" id="PZG49848.1"/>
    </source>
</evidence>
<dbReference type="RefSeq" id="WP_111167080.1">
    <property type="nucleotide sequence ID" value="NZ_POUA01000064.1"/>
</dbReference>
<keyword evidence="8 11" id="KW-0238">DNA-binding</keyword>
<dbReference type="GO" id="GO:0051539">
    <property type="term" value="F:4 iron, 4 sulfur cluster binding"/>
    <property type="evidence" value="ECO:0007669"/>
    <property type="project" value="UniProtKB-UniRule"/>
</dbReference>
<evidence type="ECO:0000256" key="1">
    <source>
        <dbReference type="ARBA" id="ARBA00004496"/>
    </source>
</evidence>
<dbReference type="GO" id="GO:0035731">
    <property type="term" value="F:dinitrosyl-iron complex binding"/>
    <property type="evidence" value="ECO:0007669"/>
    <property type="project" value="UniProtKB-UniRule"/>
</dbReference>
<keyword evidence="7 11" id="KW-0805">Transcription regulation</keyword>
<dbReference type="GO" id="GO:0003677">
    <property type="term" value="F:DNA binding"/>
    <property type="evidence" value="ECO:0007669"/>
    <property type="project" value="UniProtKB-UniRule"/>
</dbReference>
<name>A0A2W2HJK0_9ACTN</name>
<feature type="binding site" evidence="11">
    <location>
        <position position="63"/>
    </location>
    <ligand>
        <name>[4Fe-4S] cluster</name>
        <dbReference type="ChEBI" id="CHEBI:49883"/>
    </ligand>
</feature>
<evidence type="ECO:0000256" key="3">
    <source>
        <dbReference type="ARBA" id="ARBA00022485"/>
    </source>
</evidence>
<comment type="PTM">
    <text evidence="11">The Fe-S cluster can be nitrosylated by nitric oxide (NO).</text>
</comment>
<dbReference type="GO" id="GO:0005737">
    <property type="term" value="C:cytoplasm"/>
    <property type="evidence" value="ECO:0007669"/>
    <property type="project" value="UniProtKB-SubCell"/>
</dbReference>
<evidence type="ECO:0000256" key="5">
    <source>
        <dbReference type="ARBA" id="ARBA00023004"/>
    </source>
</evidence>
<comment type="cofactor">
    <cofactor evidence="11">
        <name>[4Fe-4S] cluster</name>
        <dbReference type="ChEBI" id="CHEBI:49883"/>
    </cofactor>
    <text evidence="11">Binds 1 [4Fe-4S] cluster per subunit. Following nitrosylation of the [4Fe-4S] cluster binds 1 [4Fe-8(NO)] cluster per subunit.</text>
</comment>
<dbReference type="AlphaFoldDB" id="A0A2W2HJK0"/>
<evidence type="ECO:0000256" key="10">
    <source>
        <dbReference type="ARBA" id="ARBA00023163"/>
    </source>
</evidence>
<keyword evidence="10 11" id="KW-0804">Transcription</keyword>
<feature type="domain" description="4Fe-4S Wbl-type" evidence="12">
    <location>
        <begin position="25"/>
        <end position="93"/>
    </location>
</feature>
<protein>
    <recommendedName>
        <fullName evidence="11">Transcriptional regulator WhiB</fullName>
    </recommendedName>
</protein>
<keyword evidence="4 11" id="KW-0479">Metal-binding</keyword>
<dbReference type="GO" id="GO:0045892">
    <property type="term" value="P:negative regulation of DNA-templated transcription"/>
    <property type="evidence" value="ECO:0007669"/>
    <property type="project" value="TreeGrafter"/>
</dbReference>
<comment type="subcellular location">
    <subcellularLocation>
        <location evidence="1 11">Cytoplasm</location>
    </subcellularLocation>
</comment>
<sequence length="100" mass="11642">MRLRDRYGTYGTSTETTKSWQQRGICWGHESPDLWFPYVTDFKGYRDAEKAAYTQARVICARCPVWQQCREYALEAGEEAGMWGGLTPRERRAIRQSRAA</sequence>
<evidence type="ECO:0000256" key="11">
    <source>
        <dbReference type="HAMAP-Rule" id="MF_01479"/>
    </source>
</evidence>
<evidence type="ECO:0000256" key="9">
    <source>
        <dbReference type="ARBA" id="ARBA00023157"/>
    </source>
</evidence>
<dbReference type="Pfam" id="PF02467">
    <property type="entry name" value="Whib"/>
    <property type="match status" value="1"/>
</dbReference>
<dbReference type="GO" id="GO:0046872">
    <property type="term" value="F:metal ion binding"/>
    <property type="evidence" value="ECO:0007669"/>
    <property type="project" value="UniProtKB-KW"/>
</dbReference>
<comment type="similarity">
    <text evidence="2 11">Belongs to the WhiB family.</text>
</comment>
<feature type="binding site" evidence="11">
    <location>
        <position position="69"/>
    </location>
    <ligand>
        <name>[4Fe-4S] cluster</name>
        <dbReference type="ChEBI" id="CHEBI:49883"/>
    </ligand>
</feature>
<comment type="PTM">
    <text evidence="11">Upon Fe-S cluster removal intramolecular disulfide bonds are formed.</text>
</comment>
<reference evidence="13 14" key="1">
    <citation type="submission" date="2018-01" db="EMBL/GenBank/DDBJ databases">
        <title>Draft genome sequence of Sphaerisporangium sp. 7K107.</title>
        <authorList>
            <person name="Sahin N."/>
            <person name="Saygin H."/>
            <person name="Ay H."/>
        </authorList>
    </citation>
    <scope>NUCLEOTIDE SEQUENCE [LARGE SCALE GENOMIC DNA]</scope>
    <source>
        <strain evidence="13 14">7K107</strain>
    </source>
</reference>
<keyword evidence="5 11" id="KW-0408">Iron</keyword>
<dbReference type="GO" id="GO:0047134">
    <property type="term" value="F:protein-disulfide reductase [NAD(P)H] activity"/>
    <property type="evidence" value="ECO:0007669"/>
    <property type="project" value="TreeGrafter"/>
</dbReference>
<dbReference type="EMBL" id="POUA01000064">
    <property type="protein sequence ID" value="PZG49848.1"/>
    <property type="molecule type" value="Genomic_DNA"/>
</dbReference>
<keyword evidence="14" id="KW-1185">Reference proteome</keyword>
<evidence type="ECO:0000259" key="12">
    <source>
        <dbReference type="PROSITE" id="PS51674"/>
    </source>
</evidence>
<dbReference type="HAMAP" id="MF_01479">
    <property type="entry name" value="WhiB"/>
    <property type="match status" value="1"/>
</dbReference>
<keyword evidence="6 11" id="KW-0411">Iron-sulfur</keyword>
<evidence type="ECO:0000256" key="7">
    <source>
        <dbReference type="ARBA" id="ARBA00023015"/>
    </source>
</evidence>